<dbReference type="SMART" id="SM00331">
    <property type="entry name" value="PP2C_SIG"/>
    <property type="match status" value="1"/>
</dbReference>
<sequence>MPLTVLLCFREKMPSALFSSLNSSFTFGIQRAVSVKQIGRYNLTLSLPVQSSHTWNCRYSSYLCNTRVMAFRGSAAALGDIVVDSLISSSANPASVYFGDRIWKTSMSLESRKMKSSFIFDVSHGSSIYCPVTRRGLKSYCTSSTPTCSDGSLPNEHLASLAIPIEQKAVGNGPLKLVSASCYLPHPDKVRTGGEDAHFICEDEMAIGVADGVGGWADVGIDAGEFARQLMSYSVDVLRHEPKDSISPTRVLKKAHSKTNAQGSSTACIIVLTSKGLRAINLGDSGFVVVRDGRTIFESPVQQHGFNCPYQLESGSGGNSNADLPSSGQVFAVDVKPGDVIVAGTDGLFDNLYKDEIARVVHDAVKSGLDPDTTAQKITGLARQRALDSKRQTPFADAAQKGGFHYYGGKLDDLTVIVSFITHSSTAA</sequence>
<feature type="domain" description="PPM-type phosphatase" evidence="2">
    <location>
        <begin position="181"/>
        <end position="421"/>
    </location>
</feature>
<protein>
    <recommendedName>
        <fullName evidence="1">Protein phosphatase</fullName>
        <ecNumber evidence="1">3.1.3.16</ecNumber>
    </recommendedName>
</protein>
<evidence type="ECO:0000256" key="1">
    <source>
        <dbReference type="RuleBase" id="RU366020"/>
    </source>
</evidence>
<reference evidence="3" key="1">
    <citation type="submission" date="2022-07" db="EMBL/GenBank/DDBJ databases">
        <authorList>
            <person name="Macas J."/>
            <person name="Novak P."/>
            <person name="Neumann P."/>
        </authorList>
    </citation>
    <scope>NUCLEOTIDE SEQUENCE</scope>
</reference>
<keyword evidence="1" id="KW-0378">Hydrolase</keyword>
<proteinExistence type="inferred from homology"/>
<dbReference type="InterPro" id="IPR039123">
    <property type="entry name" value="PPTC7"/>
</dbReference>
<comment type="caution">
    <text evidence="3">The sequence shown here is derived from an EMBL/GenBank/DDBJ whole genome shotgun (WGS) entry which is preliminary data.</text>
</comment>
<dbReference type="AlphaFoldDB" id="A0AAV0DCJ5"/>
<dbReference type="EC" id="3.1.3.16" evidence="1"/>
<dbReference type="SMART" id="SM00332">
    <property type="entry name" value="PP2Cc"/>
    <property type="match status" value="1"/>
</dbReference>
<keyword evidence="1" id="KW-0464">Manganese</keyword>
<comment type="catalytic activity">
    <reaction evidence="1">
        <text>O-phospho-L-threonyl-[protein] + H2O = L-threonyl-[protein] + phosphate</text>
        <dbReference type="Rhea" id="RHEA:47004"/>
        <dbReference type="Rhea" id="RHEA-COMP:11060"/>
        <dbReference type="Rhea" id="RHEA-COMP:11605"/>
        <dbReference type="ChEBI" id="CHEBI:15377"/>
        <dbReference type="ChEBI" id="CHEBI:30013"/>
        <dbReference type="ChEBI" id="CHEBI:43474"/>
        <dbReference type="ChEBI" id="CHEBI:61977"/>
        <dbReference type="EC" id="3.1.3.16"/>
    </reaction>
</comment>
<dbReference type="SUPFAM" id="SSF81606">
    <property type="entry name" value="PP2C-like"/>
    <property type="match status" value="1"/>
</dbReference>
<dbReference type="GO" id="GO:0004722">
    <property type="term" value="F:protein serine/threonine phosphatase activity"/>
    <property type="evidence" value="ECO:0007669"/>
    <property type="project" value="UniProtKB-EC"/>
</dbReference>
<dbReference type="EMBL" id="CAMAPF010000082">
    <property type="protein sequence ID" value="CAH9094737.1"/>
    <property type="molecule type" value="Genomic_DNA"/>
</dbReference>
<keyword evidence="1" id="KW-0904">Protein phosphatase</keyword>
<keyword evidence="4" id="KW-1185">Reference proteome</keyword>
<evidence type="ECO:0000313" key="4">
    <source>
        <dbReference type="Proteomes" id="UP001152523"/>
    </source>
</evidence>
<keyword evidence="1" id="KW-0460">Magnesium</keyword>
<evidence type="ECO:0000259" key="2">
    <source>
        <dbReference type="PROSITE" id="PS51746"/>
    </source>
</evidence>
<dbReference type="PANTHER" id="PTHR12320">
    <property type="entry name" value="PROTEIN PHOSPHATASE 2C"/>
    <property type="match status" value="1"/>
</dbReference>
<keyword evidence="1" id="KW-0479">Metal-binding</keyword>
<dbReference type="PROSITE" id="PS51746">
    <property type="entry name" value="PPM_2"/>
    <property type="match status" value="1"/>
</dbReference>
<comment type="similarity">
    <text evidence="1">Belongs to the PP2C family.</text>
</comment>
<dbReference type="Proteomes" id="UP001152523">
    <property type="component" value="Unassembled WGS sequence"/>
</dbReference>
<gene>
    <name evidence="3" type="ORF">CEPIT_LOCUS12984</name>
</gene>
<comment type="cofactor">
    <cofactor evidence="1">
        <name>Mn(2+)</name>
        <dbReference type="ChEBI" id="CHEBI:29035"/>
    </cofactor>
</comment>
<comment type="catalytic activity">
    <reaction evidence="1">
        <text>O-phospho-L-seryl-[protein] + H2O = L-seryl-[protein] + phosphate</text>
        <dbReference type="Rhea" id="RHEA:20629"/>
        <dbReference type="Rhea" id="RHEA-COMP:9863"/>
        <dbReference type="Rhea" id="RHEA-COMP:11604"/>
        <dbReference type="ChEBI" id="CHEBI:15377"/>
        <dbReference type="ChEBI" id="CHEBI:29999"/>
        <dbReference type="ChEBI" id="CHEBI:43474"/>
        <dbReference type="ChEBI" id="CHEBI:83421"/>
        <dbReference type="EC" id="3.1.3.16"/>
    </reaction>
</comment>
<comment type="cofactor">
    <cofactor evidence="1">
        <name>Mg(2+)</name>
        <dbReference type="ChEBI" id="CHEBI:18420"/>
    </cofactor>
</comment>
<organism evidence="3 4">
    <name type="scientific">Cuscuta epithymum</name>
    <dbReference type="NCBI Taxonomy" id="186058"/>
    <lineage>
        <taxon>Eukaryota</taxon>
        <taxon>Viridiplantae</taxon>
        <taxon>Streptophyta</taxon>
        <taxon>Embryophyta</taxon>
        <taxon>Tracheophyta</taxon>
        <taxon>Spermatophyta</taxon>
        <taxon>Magnoliopsida</taxon>
        <taxon>eudicotyledons</taxon>
        <taxon>Gunneridae</taxon>
        <taxon>Pentapetalae</taxon>
        <taxon>asterids</taxon>
        <taxon>lamiids</taxon>
        <taxon>Solanales</taxon>
        <taxon>Convolvulaceae</taxon>
        <taxon>Cuscuteae</taxon>
        <taxon>Cuscuta</taxon>
        <taxon>Cuscuta subgen. Cuscuta</taxon>
    </lineage>
</organism>
<dbReference type="PANTHER" id="PTHR12320:SF88">
    <property type="entry name" value="PROTEIN PHOSPHATASE"/>
    <property type="match status" value="1"/>
</dbReference>
<dbReference type="GO" id="GO:0046872">
    <property type="term" value="F:metal ion binding"/>
    <property type="evidence" value="ECO:0007669"/>
    <property type="project" value="UniProtKB-UniRule"/>
</dbReference>
<dbReference type="InterPro" id="IPR036457">
    <property type="entry name" value="PPM-type-like_dom_sf"/>
</dbReference>
<dbReference type="InterPro" id="IPR001932">
    <property type="entry name" value="PPM-type_phosphatase-like_dom"/>
</dbReference>
<accession>A0AAV0DCJ5</accession>
<dbReference type="Gene3D" id="3.60.40.10">
    <property type="entry name" value="PPM-type phosphatase domain"/>
    <property type="match status" value="2"/>
</dbReference>
<evidence type="ECO:0000313" key="3">
    <source>
        <dbReference type="EMBL" id="CAH9094737.1"/>
    </source>
</evidence>
<name>A0AAV0DCJ5_9ASTE</name>